<dbReference type="EMBL" id="CP000555">
    <property type="protein sequence ID" value="ABM96293.1"/>
    <property type="molecule type" value="Genomic_DNA"/>
</dbReference>
<dbReference type="STRING" id="420662.Mpe_A3340"/>
<evidence type="ECO:0000313" key="3">
    <source>
        <dbReference type="Proteomes" id="UP000000366"/>
    </source>
</evidence>
<dbReference type="Pfam" id="PF01590">
    <property type="entry name" value="GAF"/>
    <property type="match status" value="1"/>
</dbReference>
<dbReference type="InterPro" id="IPR029016">
    <property type="entry name" value="GAF-like_dom_sf"/>
</dbReference>
<dbReference type="AlphaFoldDB" id="A2SL54"/>
<organism evidence="2 3">
    <name type="scientific">Methylibium petroleiphilum (strain ATCC BAA-1232 / LMG 22953 / PM1)</name>
    <dbReference type="NCBI Taxonomy" id="420662"/>
    <lineage>
        <taxon>Bacteria</taxon>
        <taxon>Pseudomonadati</taxon>
        <taxon>Pseudomonadota</taxon>
        <taxon>Betaproteobacteria</taxon>
        <taxon>Burkholderiales</taxon>
        <taxon>Sphaerotilaceae</taxon>
        <taxon>Methylibium</taxon>
    </lineage>
</organism>
<evidence type="ECO:0000259" key="1">
    <source>
        <dbReference type="Pfam" id="PF01590"/>
    </source>
</evidence>
<dbReference type="Gene3D" id="3.30.450.40">
    <property type="match status" value="1"/>
</dbReference>
<dbReference type="Proteomes" id="UP000000366">
    <property type="component" value="Chromosome"/>
</dbReference>
<dbReference type="eggNOG" id="COG2203">
    <property type="taxonomic scope" value="Bacteria"/>
</dbReference>
<sequence>MPSELLSAPGRRALARIRHCVHLHEQELLGLDDFFSQALPVLAEGLGCDRVSVWTYSQRGPQQALHCERLHHAGHDATPLPPLVEQQHPDYFRELDRWGILSANDAQSHPALRSMREAYLLPHDIHSLLDVPFAVNGRRTGLLCGEQTGAPVEWSATQISLMRQAGVIGSLLMHRLQGRARRPDALRFAG</sequence>
<proteinExistence type="predicted"/>
<gene>
    <name evidence="2" type="ordered locus">Mpe_A3340</name>
</gene>
<accession>A2SL54</accession>
<evidence type="ECO:0000313" key="2">
    <source>
        <dbReference type="EMBL" id="ABM96293.1"/>
    </source>
</evidence>
<reference evidence="2 3" key="1">
    <citation type="journal article" date="2007" name="J. Bacteriol.">
        <title>Whole-genome analysis of the methyl tert-butyl ether-degrading beta-proteobacterium Methylibium petroleiphilum PM1.</title>
        <authorList>
            <person name="Kane S.R."/>
            <person name="Chakicherla A.Y."/>
            <person name="Chain P.S.G."/>
            <person name="Schmidt R."/>
            <person name="Shin M.W."/>
            <person name="Legler T.C."/>
            <person name="Scow K.M."/>
            <person name="Larimer F.W."/>
            <person name="Lucas S.M."/>
            <person name="Richardson P.M."/>
            <person name="Hristova K.R."/>
        </authorList>
    </citation>
    <scope>NUCLEOTIDE SEQUENCE [LARGE SCALE GENOMIC DNA]</scope>
    <source>
        <strain evidence="3">ATCC BAA-1232 / LMG 22953 / PM1</strain>
    </source>
</reference>
<dbReference type="InterPro" id="IPR003018">
    <property type="entry name" value="GAF"/>
</dbReference>
<name>A2SL54_METPP</name>
<feature type="domain" description="GAF" evidence="1">
    <location>
        <begin position="31"/>
        <end position="165"/>
    </location>
</feature>
<dbReference type="SUPFAM" id="SSF55781">
    <property type="entry name" value="GAF domain-like"/>
    <property type="match status" value="1"/>
</dbReference>
<keyword evidence="3" id="KW-1185">Reference proteome</keyword>
<protein>
    <recommendedName>
        <fullName evidence="1">GAF domain-containing protein</fullName>
    </recommendedName>
</protein>
<dbReference type="HOGENOM" id="CLU_1426512_0_0_4"/>
<dbReference type="KEGG" id="mpt:Mpe_A3340"/>
<dbReference type="RefSeq" id="WP_011830914.1">
    <property type="nucleotide sequence ID" value="NC_008825.1"/>
</dbReference>